<dbReference type="InterPro" id="IPR027417">
    <property type="entry name" value="P-loop_NTPase"/>
</dbReference>
<gene>
    <name evidence="12" type="ORF">PXEA_LOCUS29386</name>
</gene>
<reference evidence="12" key="1">
    <citation type="submission" date="2018-11" db="EMBL/GenBank/DDBJ databases">
        <authorList>
            <consortium name="Pathogen Informatics"/>
        </authorList>
    </citation>
    <scope>NUCLEOTIDE SEQUENCE</scope>
</reference>
<feature type="domain" description="Helicase C-terminal" evidence="10">
    <location>
        <begin position="282"/>
        <end position="374"/>
    </location>
</feature>
<comment type="similarity">
    <text evidence="8">Belongs to the DEAD box helicase family.</text>
</comment>
<dbReference type="InterPro" id="IPR001650">
    <property type="entry name" value="Helicase_C-like"/>
</dbReference>
<dbReference type="PROSITE" id="PS51194">
    <property type="entry name" value="HELICASE_CTER"/>
    <property type="match status" value="1"/>
</dbReference>
<keyword evidence="13" id="KW-1185">Reference proteome</keyword>
<evidence type="ECO:0000259" key="11">
    <source>
        <dbReference type="PROSITE" id="PS51195"/>
    </source>
</evidence>
<comment type="caution">
    <text evidence="12">The sequence shown here is derived from an EMBL/GenBank/DDBJ whole genome shotgun (WGS) entry which is preliminary data.</text>
</comment>
<dbReference type="Proteomes" id="UP000784294">
    <property type="component" value="Unassembled WGS sequence"/>
</dbReference>
<dbReference type="InterPro" id="IPR011545">
    <property type="entry name" value="DEAD/DEAH_box_helicase_dom"/>
</dbReference>
<dbReference type="SUPFAM" id="SSF52540">
    <property type="entry name" value="P-loop containing nucleoside triphosphate hydrolases"/>
    <property type="match status" value="2"/>
</dbReference>
<evidence type="ECO:0000256" key="2">
    <source>
        <dbReference type="ARBA" id="ARBA00022741"/>
    </source>
</evidence>
<evidence type="ECO:0000313" key="13">
    <source>
        <dbReference type="Proteomes" id="UP000784294"/>
    </source>
</evidence>
<evidence type="ECO:0000256" key="5">
    <source>
        <dbReference type="ARBA" id="ARBA00022840"/>
    </source>
</evidence>
<evidence type="ECO:0000313" key="12">
    <source>
        <dbReference type="EMBL" id="VEL35946.1"/>
    </source>
</evidence>
<protein>
    <recommendedName>
        <fullName evidence="1">RNA helicase</fullName>
        <ecNumber evidence="1">3.6.4.13</ecNumber>
    </recommendedName>
</protein>
<dbReference type="EMBL" id="CAAALY010251079">
    <property type="protein sequence ID" value="VEL35946.1"/>
    <property type="molecule type" value="Genomic_DNA"/>
</dbReference>
<dbReference type="AlphaFoldDB" id="A0A448XGE6"/>
<keyword evidence="2 8" id="KW-0547">Nucleotide-binding</keyword>
<dbReference type="FunFam" id="3.40.50.300:FF:000079">
    <property type="entry name" value="probable ATP-dependent RNA helicase DDX17"/>
    <property type="match status" value="1"/>
</dbReference>
<dbReference type="Pfam" id="PF00270">
    <property type="entry name" value="DEAD"/>
    <property type="match status" value="1"/>
</dbReference>
<dbReference type="Gene3D" id="3.40.50.300">
    <property type="entry name" value="P-loop containing nucleotide triphosphate hydrolases"/>
    <property type="match status" value="2"/>
</dbReference>
<dbReference type="GO" id="GO:0005524">
    <property type="term" value="F:ATP binding"/>
    <property type="evidence" value="ECO:0007669"/>
    <property type="project" value="UniProtKB-KW"/>
</dbReference>
<dbReference type="SMART" id="SM00487">
    <property type="entry name" value="DEXDc"/>
    <property type="match status" value="1"/>
</dbReference>
<dbReference type="Pfam" id="PF00271">
    <property type="entry name" value="Helicase_C"/>
    <property type="match status" value="1"/>
</dbReference>
<dbReference type="PROSITE" id="PS00039">
    <property type="entry name" value="DEAD_ATP_HELICASE"/>
    <property type="match status" value="1"/>
</dbReference>
<dbReference type="EC" id="3.6.4.13" evidence="1"/>
<accession>A0A448XGE6</accession>
<feature type="short sequence motif" description="Q motif" evidence="7">
    <location>
        <begin position="64"/>
        <end position="92"/>
    </location>
</feature>
<dbReference type="PROSITE" id="PS51192">
    <property type="entry name" value="HELICASE_ATP_BIND_1"/>
    <property type="match status" value="1"/>
</dbReference>
<evidence type="ECO:0000256" key="8">
    <source>
        <dbReference type="RuleBase" id="RU000492"/>
    </source>
</evidence>
<dbReference type="GO" id="GO:0016787">
    <property type="term" value="F:hydrolase activity"/>
    <property type="evidence" value="ECO:0007669"/>
    <property type="project" value="UniProtKB-KW"/>
</dbReference>
<dbReference type="PROSITE" id="PS51195">
    <property type="entry name" value="Q_MOTIF"/>
    <property type="match status" value="1"/>
</dbReference>
<evidence type="ECO:0000256" key="1">
    <source>
        <dbReference type="ARBA" id="ARBA00012552"/>
    </source>
</evidence>
<dbReference type="CDD" id="cd18787">
    <property type="entry name" value="SF2_C_DEAD"/>
    <property type="match status" value="1"/>
</dbReference>
<feature type="domain" description="Helicase ATP-binding" evidence="9">
    <location>
        <begin position="95"/>
        <end position="270"/>
    </location>
</feature>
<keyword evidence="5 8" id="KW-0067">ATP-binding</keyword>
<organism evidence="12 13">
    <name type="scientific">Protopolystoma xenopodis</name>
    <dbReference type="NCBI Taxonomy" id="117903"/>
    <lineage>
        <taxon>Eukaryota</taxon>
        <taxon>Metazoa</taxon>
        <taxon>Spiralia</taxon>
        <taxon>Lophotrochozoa</taxon>
        <taxon>Platyhelminthes</taxon>
        <taxon>Monogenea</taxon>
        <taxon>Polyopisthocotylea</taxon>
        <taxon>Polystomatidea</taxon>
        <taxon>Polystomatidae</taxon>
        <taxon>Protopolystoma</taxon>
    </lineage>
</organism>
<dbReference type="InterPro" id="IPR014001">
    <property type="entry name" value="Helicase_ATP-bd"/>
</dbReference>
<evidence type="ECO:0000256" key="7">
    <source>
        <dbReference type="PROSITE-ProRule" id="PRU00552"/>
    </source>
</evidence>
<feature type="domain" description="DEAD-box RNA helicase Q" evidence="11">
    <location>
        <begin position="64"/>
        <end position="92"/>
    </location>
</feature>
<dbReference type="GO" id="GO:0003724">
    <property type="term" value="F:RNA helicase activity"/>
    <property type="evidence" value="ECO:0007669"/>
    <property type="project" value="UniProtKB-EC"/>
</dbReference>
<dbReference type="PANTHER" id="PTHR47958">
    <property type="entry name" value="ATP-DEPENDENT RNA HELICASE DBP3"/>
    <property type="match status" value="1"/>
</dbReference>
<keyword evidence="4 8" id="KW-0347">Helicase</keyword>
<evidence type="ECO:0000256" key="6">
    <source>
        <dbReference type="ARBA" id="ARBA00047984"/>
    </source>
</evidence>
<evidence type="ECO:0000256" key="4">
    <source>
        <dbReference type="ARBA" id="ARBA00022806"/>
    </source>
</evidence>
<feature type="non-terminal residue" evidence="12">
    <location>
        <position position="374"/>
    </location>
</feature>
<evidence type="ECO:0000259" key="10">
    <source>
        <dbReference type="PROSITE" id="PS51194"/>
    </source>
</evidence>
<sequence length="374" mass="42674">GRRRDSPGLHIRDVEWDRYSLVKFEKKFYRESSAVRRRSTREIDDFRRKHKITILGDGVPRPIFKFSEAGFPSYIVDIINQNKWERPTSIQAQGLPLAMSGRDMVGIAQTGSGKTASFLIPALIHIRAQPSMKPGDGPIALVLVPTRELAQQVESVSEEFCANSKIHIACCYGGAPRSLQLRRLQKYPEVVIATPGRLLDFLEGGNTNLRRCTYLVLDEADRMLDMGFEPSIRRIISQVRPDRQTLMWSATWPKEVRALANDFLTDYIQINIGSSKLHANHNIKQVVEVLQESEKPRRLIELLKSFSRERIIIFTETKRRTDDLCERLLDRGFSAAAMHGDKPQREREHVLDRFRSGRITILVATDIASRGLGV</sequence>
<evidence type="ECO:0000256" key="3">
    <source>
        <dbReference type="ARBA" id="ARBA00022801"/>
    </source>
</evidence>
<dbReference type="InterPro" id="IPR014014">
    <property type="entry name" value="RNA_helicase_DEAD_Q_motif"/>
</dbReference>
<proteinExistence type="inferred from homology"/>
<dbReference type="GO" id="GO:0003676">
    <property type="term" value="F:nucleic acid binding"/>
    <property type="evidence" value="ECO:0007669"/>
    <property type="project" value="InterPro"/>
</dbReference>
<dbReference type="InterPro" id="IPR000629">
    <property type="entry name" value="RNA-helicase_DEAD-box_CS"/>
</dbReference>
<evidence type="ECO:0000259" key="9">
    <source>
        <dbReference type="PROSITE" id="PS51192"/>
    </source>
</evidence>
<comment type="catalytic activity">
    <reaction evidence="6">
        <text>ATP + H2O = ADP + phosphate + H(+)</text>
        <dbReference type="Rhea" id="RHEA:13065"/>
        <dbReference type="ChEBI" id="CHEBI:15377"/>
        <dbReference type="ChEBI" id="CHEBI:15378"/>
        <dbReference type="ChEBI" id="CHEBI:30616"/>
        <dbReference type="ChEBI" id="CHEBI:43474"/>
        <dbReference type="ChEBI" id="CHEBI:456216"/>
        <dbReference type="EC" id="3.6.4.13"/>
    </reaction>
</comment>
<dbReference type="OrthoDB" id="196131at2759"/>
<keyword evidence="3 8" id="KW-0378">Hydrolase</keyword>
<name>A0A448XGE6_9PLAT</name>